<dbReference type="PANTHER" id="PTHR36766:SF70">
    <property type="entry name" value="DISEASE RESISTANCE PROTEIN RGA4"/>
    <property type="match status" value="1"/>
</dbReference>
<evidence type="ECO:0000256" key="1">
    <source>
        <dbReference type="ARBA" id="ARBA00022614"/>
    </source>
</evidence>
<keyword evidence="7" id="KW-1185">Reference proteome</keyword>
<proteinExistence type="predicted"/>
<organism evidence="6 7">
    <name type="scientific">Linum tenue</name>
    <dbReference type="NCBI Taxonomy" id="586396"/>
    <lineage>
        <taxon>Eukaryota</taxon>
        <taxon>Viridiplantae</taxon>
        <taxon>Streptophyta</taxon>
        <taxon>Embryophyta</taxon>
        <taxon>Tracheophyta</taxon>
        <taxon>Spermatophyta</taxon>
        <taxon>Magnoliopsida</taxon>
        <taxon>eudicotyledons</taxon>
        <taxon>Gunneridae</taxon>
        <taxon>Pentapetalae</taxon>
        <taxon>rosids</taxon>
        <taxon>fabids</taxon>
        <taxon>Malpighiales</taxon>
        <taxon>Linaceae</taxon>
        <taxon>Linum</taxon>
    </lineage>
</organism>
<evidence type="ECO:0000256" key="3">
    <source>
        <dbReference type="SAM" id="MobiDB-lite"/>
    </source>
</evidence>
<sequence length="447" mass="49721">MDGNCVANEVHLFFSGSNQIVYGLEMARAIKEVQSKLDEIAMDERLLEALQPHANLKELMLAGYRGRILSSGFASLKNLVKIQIKNCRKLLRLPLLGPLVALEEFSLQCLESLEYIQSGPTPSSSSSSSSNELQLLHSLKSLEIKSCTNLIGWSAEKKSSQLLCLSQLTIYNCPQMVSTPKFSAHVEHIELWGVKSELLDDLVDSLPPPSSPLLSRFTSLKLHKIEGLLVLPQGLLPHLTCLESLSIGRCNDFTTLSPAVIQHLTSLQRLELSSCPCLASWKGGYDHGGDEKKNKMTMMPICALPYLHSLRFFNLPKLVHLPEWLRHSSNLQKLQMNDCVALKGLPEWLTKLAALKSLEVSLCGDLSTRCRGQTALDWPNIAQIPNIEVDDRVIQKDGCYLGLDQGQGEDYSEDEDDDDEEEESTPDTLANGIARLTCSLFRRCFLC</sequence>
<gene>
    <name evidence="6" type="ORF">LITE_LOCUS17874</name>
</gene>
<dbReference type="AlphaFoldDB" id="A0AAV0KE88"/>
<feature type="region of interest" description="Disordered" evidence="3">
    <location>
        <begin position="401"/>
        <end position="427"/>
    </location>
</feature>
<accession>A0AAV0KE88</accession>
<dbReference type="Pfam" id="PF23247">
    <property type="entry name" value="LRR_RPS2"/>
    <property type="match status" value="1"/>
</dbReference>
<feature type="domain" description="Disease resistance protein At4g27190-like leucine-rich repeats" evidence="4">
    <location>
        <begin position="239"/>
        <end position="364"/>
    </location>
</feature>
<name>A0AAV0KE88_9ROSI</name>
<reference evidence="6" key="1">
    <citation type="submission" date="2022-08" db="EMBL/GenBank/DDBJ databases">
        <authorList>
            <person name="Gutierrez-Valencia J."/>
        </authorList>
    </citation>
    <scope>NUCLEOTIDE SEQUENCE</scope>
</reference>
<dbReference type="Proteomes" id="UP001154282">
    <property type="component" value="Unassembled WGS sequence"/>
</dbReference>
<dbReference type="PANTHER" id="PTHR36766">
    <property type="entry name" value="PLANT BROAD-SPECTRUM MILDEW RESISTANCE PROTEIN RPW8"/>
    <property type="match status" value="1"/>
</dbReference>
<dbReference type="Pfam" id="PF25019">
    <property type="entry name" value="LRR_R13L1-DRL21"/>
    <property type="match status" value="1"/>
</dbReference>
<comment type="caution">
    <text evidence="6">The sequence shown here is derived from an EMBL/GenBank/DDBJ whole genome shotgun (WGS) entry which is preliminary data.</text>
</comment>
<dbReference type="InterPro" id="IPR057135">
    <property type="entry name" value="At4g27190-like_LRR"/>
</dbReference>
<evidence type="ECO:0000313" key="6">
    <source>
        <dbReference type="EMBL" id="CAI0419114.1"/>
    </source>
</evidence>
<evidence type="ECO:0000256" key="2">
    <source>
        <dbReference type="ARBA" id="ARBA00022821"/>
    </source>
</evidence>
<dbReference type="SUPFAM" id="SSF52047">
    <property type="entry name" value="RNI-like"/>
    <property type="match status" value="1"/>
</dbReference>
<evidence type="ECO:0000259" key="5">
    <source>
        <dbReference type="Pfam" id="PF25019"/>
    </source>
</evidence>
<dbReference type="InterPro" id="IPR032675">
    <property type="entry name" value="LRR_dom_sf"/>
</dbReference>
<protein>
    <submittedName>
        <fullName evidence="6">Uncharacterized protein</fullName>
    </submittedName>
</protein>
<keyword evidence="1" id="KW-0433">Leucine-rich repeat</keyword>
<dbReference type="InterPro" id="IPR056789">
    <property type="entry name" value="LRR_R13L1-DRL21"/>
</dbReference>
<evidence type="ECO:0000313" key="7">
    <source>
        <dbReference type="Proteomes" id="UP001154282"/>
    </source>
</evidence>
<dbReference type="EMBL" id="CAMGYJ010000005">
    <property type="protein sequence ID" value="CAI0419114.1"/>
    <property type="molecule type" value="Genomic_DNA"/>
</dbReference>
<keyword evidence="2" id="KW-0611">Plant defense</keyword>
<feature type="domain" description="R13L1/DRL21-like LRR repeat region" evidence="5">
    <location>
        <begin position="39"/>
        <end position="109"/>
    </location>
</feature>
<dbReference type="Gene3D" id="3.80.10.10">
    <property type="entry name" value="Ribonuclease Inhibitor"/>
    <property type="match status" value="3"/>
</dbReference>
<dbReference type="GO" id="GO:0006952">
    <property type="term" value="P:defense response"/>
    <property type="evidence" value="ECO:0007669"/>
    <property type="project" value="UniProtKB-KW"/>
</dbReference>
<evidence type="ECO:0000259" key="4">
    <source>
        <dbReference type="Pfam" id="PF23247"/>
    </source>
</evidence>
<feature type="compositionally biased region" description="Acidic residues" evidence="3">
    <location>
        <begin position="410"/>
        <end position="425"/>
    </location>
</feature>